<organism evidence="2 3">
    <name type="scientific">Gaiella occulta</name>
    <dbReference type="NCBI Taxonomy" id="1002870"/>
    <lineage>
        <taxon>Bacteria</taxon>
        <taxon>Bacillati</taxon>
        <taxon>Actinomycetota</taxon>
        <taxon>Thermoleophilia</taxon>
        <taxon>Gaiellales</taxon>
        <taxon>Gaiellaceae</taxon>
        <taxon>Gaiella</taxon>
    </lineage>
</organism>
<comment type="caution">
    <text evidence="2">The sequence shown here is derived from an EMBL/GenBank/DDBJ whole genome shotgun (WGS) entry which is preliminary data.</text>
</comment>
<dbReference type="Gene3D" id="1.10.3210.10">
    <property type="entry name" value="Hypothetical protein af1432"/>
    <property type="match status" value="1"/>
</dbReference>
<dbReference type="PANTHER" id="PTHR40517">
    <property type="entry name" value="METAL-DEPENDENT PHOSPHOHYDROLASE, HD SUPERFAMILY-RELATED"/>
    <property type="match status" value="1"/>
</dbReference>
<accession>A0A7M2YZX4</accession>
<dbReference type="RefSeq" id="WP_220150439.1">
    <property type="nucleotide sequence ID" value="NZ_QQZY01000002.1"/>
</dbReference>
<dbReference type="Pfam" id="PF01966">
    <property type="entry name" value="HD"/>
    <property type="match status" value="1"/>
</dbReference>
<dbReference type="SMART" id="SM00471">
    <property type="entry name" value="HDc"/>
    <property type="match status" value="1"/>
</dbReference>
<reference evidence="3" key="2">
    <citation type="journal article" date="2019" name="MicrobiologyOpen">
        <title>High-quality draft genome sequence of Gaiella occulta isolated from a 150 meter deep mineral water borehole and comparison with the genome sequences of other deep-branching lineages of the phylum Actinobacteria.</title>
        <authorList>
            <person name="Severino R."/>
            <person name="Froufe H.J.C."/>
            <person name="Barroso C."/>
            <person name="Albuquerque L."/>
            <person name="Lobo-da-Cunha A."/>
            <person name="da Costa M.S."/>
            <person name="Egas C."/>
        </authorList>
    </citation>
    <scope>NUCLEOTIDE SEQUENCE [LARGE SCALE GENOMIC DNA]</scope>
    <source>
        <strain evidence="3">F2-233</strain>
    </source>
</reference>
<dbReference type="InterPro" id="IPR006674">
    <property type="entry name" value="HD_domain"/>
</dbReference>
<evidence type="ECO:0000259" key="1">
    <source>
        <dbReference type="SMART" id="SM00471"/>
    </source>
</evidence>
<dbReference type="EMBL" id="QQZY01000002">
    <property type="protein sequence ID" value="RDI75032.1"/>
    <property type="molecule type" value="Genomic_DNA"/>
</dbReference>
<dbReference type="SUPFAM" id="SSF109604">
    <property type="entry name" value="HD-domain/PDEase-like"/>
    <property type="match status" value="1"/>
</dbReference>
<sequence>MTLDPETEQRIDEPVSAEAVRDTRLTPSEAIRGMQIKLPVRGNRKLRRVLERANGDPVLKAWWHVANVNAVVRMQINDHSWVHIQIVANIALKLLRQLTKHGVEPSLVRDYGMSDDDAEVVVVLSALMHCVGMSVHRRGHEDFSLFLSEPKMRELLDGIYDEPERTVVVSEVLQAITSHRSDGEPLALEAGILRVADALDMAKGRSRIPFERGSVSMHSLSAAAIDEVIIDDGADKPVRIEIVMNNSSGLFQVDGLLKAKLRGSGLEPYVEVIAHIDTENEKRLVPVYRLDA</sequence>
<dbReference type="CDD" id="cd00077">
    <property type="entry name" value="HDc"/>
    <property type="match status" value="1"/>
</dbReference>
<dbReference type="Proteomes" id="UP000254134">
    <property type="component" value="Unassembled WGS sequence"/>
</dbReference>
<keyword evidence="3" id="KW-1185">Reference proteome</keyword>
<feature type="domain" description="HD/PDEase" evidence="1">
    <location>
        <begin position="76"/>
        <end position="211"/>
    </location>
</feature>
<dbReference type="PANTHER" id="PTHR40517:SF1">
    <property type="entry name" value="METAL-DEPENDENT PHOSPHOHYDROLASE, HD SUPERFAMILY-RELATED"/>
    <property type="match status" value="1"/>
</dbReference>
<dbReference type="InterPro" id="IPR003607">
    <property type="entry name" value="HD/PDEase_dom"/>
</dbReference>
<gene>
    <name evidence="2" type="ORF">Gocc_0830</name>
</gene>
<proteinExistence type="predicted"/>
<evidence type="ECO:0000313" key="2">
    <source>
        <dbReference type="EMBL" id="RDI75032.1"/>
    </source>
</evidence>
<evidence type="ECO:0000313" key="3">
    <source>
        <dbReference type="Proteomes" id="UP000254134"/>
    </source>
</evidence>
<reference evidence="2 3" key="1">
    <citation type="submission" date="2018-07" db="EMBL/GenBank/DDBJ databases">
        <title>High-quality-draft genome sequence of Gaiella occulta.</title>
        <authorList>
            <person name="Severino R."/>
            <person name="Froufe H.J.C."/>
            <person name="Rainey F.A."/>
            <person name="Barroso C."/>
            <person name="Albuquerque L."/>
            <person name="Lobo-Da-Cunha A."/>
            <person name="Da Costa M.S."/>
            <person name="Egas C."/>
        </authorList>
    </citation>
    <scope>NUCLEOTIDE SEQUENCE [LARGE SCALE GENOMIC DNA]</scope>
    <source>
        <strain evidence="2 3">F2-233</strain>
    </source>
</reference>
<dbReference type="AlphaFoldDB" id="A0A7M2YZX4"/>
<dbReference type="InterPro" id="IPR039967">
    <property type="entry name" value="MJ1020-like"/>
</dbReference>
<protein>
    <recommendedName>
        <fullName evidence="1">HD/PDEase domain-containing protein</fullName>
    </recommendedName>
</protein>
<name>A0A7M2YZX4_9ACTN</name>